<protein>
    <submittedName>
        <fullName evidence="1">Uncharacterized protein</fullName>
    </submittedName>
</protein>
<proteinExistence type="predicted"/>
<sequence length="159" mass="17259">MNELLAHAEELQHTYATATPAARLRAIRQRLASAHAEMGPARLVTMVGAVEALARSLIVHAAGRPASTAVMRHRQFRDTGAVELVEEVLRLRAAPGPSEMFGADVWQRFEAALRYRDLIVHECTYIGRDAHSELISAATTVLRALIELAGLDSGLQAVA</sequence>
<evidence type="ECO:0000313" key="1">
    <source>
        <dbReference type="EMBL" id="MBL0395291.1"/>
    </source>
</evidence>
<gene>
    <name evidence="1" type="ORF">JJ685_29435</name>
</gene>
<dbReference type="AlphaFoldDB" id="A0A936ZCJ5"/>
<comment type="caution">
    <text evidence="1">The sequence shown here is derived from an EMBL/GenBank/DDBJ whole genome shotgun (WGS) entry which is preliminary data.</text>
</comment>
<dbReference type="Proteomes" id="UP000599109">
    <property type="component" value="Unassembled WGS sequence"/>
</dbReference>
<reference evidence="1 2" key="1">
    <citation type="journal article" date="2017" name="Int. J. Syst. Evol. Microbiol.">
        <title>Ramlibacter monticola sp. nov., isolated from forest soil.</title>
        <authorList>
            <person name="Chaudhary D.K."/>
            <person name="Kim J."/>
        </authorList>
    </citation>
    <scope>NUCLEOTIDE SEQUENCE [LARGE SCALE GENOMIC DNA]</scope>
    <source>
        <strain evidence="1 2">KACC 19175</strain>
    </source>
</reference>
<name>A0A936ZCJ5_9BURK</name>
<accession>A0A936ZCJ5</accession>
<evidence type="ECO:0000313" key="2">
    <source>
        <dbReference type="Proteomes" id="UP000599109"/>
    </source>
</evidence>
<dbReference type="EMBL" id="JAEQNE010000014">
    <property type="protein sequence ID" value="MBL0395291.1"/>
    <property type="molecule type" value="Genomic_DNA"/>
</dbReference>
<dbReference type="RefSeq" id="WP_201677965.1">
    <property type="nucleotide sequence ID" value="NZ_JAEQNE010000014.1"/>
</dbReference>
<keyword evidence="2" id="KW-1185">Reference proteome</keyword>
<organism evidence="1 2">
    <name type="scientific">Ramlibacter monticola</name>
    <dbReference type="NCBI Taxonomy" id="1926872"/>
    <lineage>
        <taxon>Bacteria</taxon>
        <taxon>Pseudomonadati</taxon>
        <taxon>Pseudomonadota</taxon>
        <taxon>Betaproteobacteria</taxon>
        <taxon>Burkholderiales</taxon>
        <taxon>Comamonadaceae</taxon>
        <taxon>Ramlibacter</taxon>
    </lineage>
</organism>